<dbReference type="AlphaFoldDB" id="A0AAV6TEH8"/>
<reference evidence="1 2" key="1">
    <citation type="journal article" date="2022" name="Nat. Ecol. Evol.">
        <title>A masculinizing supergene underlies an exaggerated male reproductive morph in a spider.</title>
        <authorList>
            <person name="Hendrickx F."/>
            <person name="De Corte Z."/>
            <person name="Sonet G."/>
            <person name="Van Belleghem S.M."/>
            <person name="Kostlbacher S."/>
            <person name="Vangestel C."/>
        </authorList>
    </citation>
    <scope>NUCLEOTIDE SEQUENCE [LARGE SCALE GENOMIC DNA]</scope>
    <source>
        <strain evidence="1">W744_W776</strain>
    </source>
</reference>
<evidence type="ECO:0000313" key="2">
    <source>
        <dbReference type="Proteomes" id="UP000827092"/>
    </source>
</evidence>
<protein>
    <submittedName>
        <fullName evidence="1">Uncharacterized protein</fullName>
    </submittedName>
</protein>
<dbReference type="PANTHER" id="PTHR45850:SF2">
    <property type="entry name" value="SORTING NEXIN-5-LIKE"/>
    <property type="match status" value="1"/>
</dbReference>
<name>A0AAV6TEH8_9ARAC</name>
<dbReference type="EMBL" id="JAFNEN010006135">
    <property type="protein sequence ID" value="KAG8156246.1"/>
    <property type="molecule type" value="Genomic_DNA"/>
</dbReference>
<dbReference type="Proteomes" id="UP000827092">
    <property type="component" value="Unassembled WGS sequence"/>
</dbReference>
<organism evidence="1 2">
    <name type="scientific">Oedothorax gibbosus</name>
    <dbReference type="NCBI Taxonomy" id="931172"/>
    <lineage>
        <taxon>Eukaryota</taxon>
        <taxon>Metazoa</taxon>
        <taxon>Ecdysozoa</taxon>
        <taxon>Arthropoda</taxon>
        <taxon>Chelicerata</taxon>
        <taxon>Arachnida</taxon>
        <taxon>Araneae</taxon>
        <taxon>Araneomorphae</taxon>
        <taxon>Entelegynae</taxon>
        <taxon>Araneoidea</taxon>
        <taxon>Linyphiidae</taxon>
        <taxon>Erigoninae</taxon>
        <taxon>Oedothorax</taxon>
    </lineage>
</organism>
<dbReference type="PANTHER" id="PTHR45850">
    <property type="entry name" value="SORTING NEXIN FAMILY MEMBER"/>
    <property type="match status" value="1"/>
</dbReference>
<sequence length="61" mass="7036">EMLLTRTNMLVEYENANKALDKAKPHKKQAAEETKLAAEKAFEDCSDIARQEASTFHKFFF</sequence>
<proteinExistence type="predicted"/>
<evidence type="ECO:0000313" key="1">
    <source>
        <dbReference type="EMBL" id="KAG8156246.1"/>
    </source>
</evidence>
<accession>A0AAV6TEH8</accession>
<comment type="caution">
    <text evidence="1">The sequence shown here is derived from an EMBL/GenBank/DDBJ whole genome shotgun (WGS) entry which is preliminary data.</text>
</comment>
<feature type="non-terminal residue" evidence="1">
    <location>
        <position position="1"/>
    </location>
</feature>
<gene>
    <name evidence="1" type="ORF">JTE90_002220</name>
</gene>
<keyword evidence="2" id="KW-1185">Reference proteome</keyword>